<evidence type="ECO:0000313" key="3">
    <source>
        <dbReference type="EMBL" id="DAF94670.1"/>
    </source>
</evidence>
<evidence type="ECO:0000256" key="1">
    <source>
        <dbReference type="ARBA" id="ARBA00022741"/>
    </source>
</evidence>
<name>A0A8S5UJX4_9CAUD</name>
<sequence>MGSEAKSIQQEVDRRFRYHEGTDAQCEDCIKVRASVQAAAHRVAAIAPDCRERELAITHLEQALSWAIAAIVRPSQGGAADGVA</sequence>
<keyword evidence="1" id="KW-0547">Nucleotide-binding</keyword>
<dbReference type="Pfam" id="PF24729">
    <property type="entry name" value="Acb2_Tad1_hairpin"/>
    <property type="match status" value="1"/>
</dbReference>
<organism evidence="3">
    <name type="scientific">Siphoviridae sp. ctvph17</name>
    <dbReference type="NCBI Taxonomy" id="2825724"/>
    <lineage>
        <taxon>Viruses</taxon>
        <taxon>Duplodnaviria</taxon>
        <taxon>Heunggongvirae</taxon>
        <taxon>Uroviricota</taxon>
        <taxon>Caudoviricetes</taxon>
    </lineage>
</organism>
<dbReference type="InterPro" id="IPR056098">
    <property type="entry name" value="Acb2/Tad1_hairpin"/>
</dbReference>
<reference evidence="3" key="1">
    <citation type="journal article" date="2021" name="Proc. Natl. Acad. Sci. U.S.A.">
        <title>A Catalog of Tens of Thousands of Viruses from Human Metagenomes Reveals Hidden Associations with Chronic Diseases.</title>
        <authorList>
            <person name="Tisza M.J."/>
            <person name="Buck C.B."/>
        </authorList>
    </citation>
    <scope>NUCLEOTIDE SEQUENCE</scope>
    <source>
        <strain evidence="3">Ctvph17</strain>
    </source>
</reference>
<accession>A0A8S5UJX4</accession>
<proteinExistence type="predicted"/>
<protein>
    <recommendedName>
        <fullName evidence="2">Acb2/Tad1 hairpin domain-containing protein</fullName>
    </recommendedName>
</protein>
<evidence type="ECO:0000259" key="2">
    <source>
        <dbReference type="Pfam" id="PF24729"/>
    </source>
</evidence>
<dbReference type="EMBL" id="BK016095">
    <property type="protein sequence ID" value="DAF94670.1"/>
    <property type="molecule type" value="Genomic_DNA"/>
</dbReference>
<dbReference type="GO" id="GO:0000166">
    <property type="term" value="F:nucleotide binding"/>
    <property type="evidence" value="ECO:0007669"/>
    <property type="project" value="UniProtKB-KW"/>
</dbReference>
<feature type="domain" description="Acb2/Tad1 hairpin" evidence="2">
    <location>
        <begin position="11"/>
        <end position="71"/>
    </location>
</feature>